<name>A0A250LLB6_9BURK</name>
<dbReference type="OrthoDB" id="7452124at2"/>
<evidence type="ECO:0000313" key="1">
    <source>
        <dbReference type="EMBL" id="BBA45320.1"/>
    </source>
</evidence>
<geneLocation type="plasmid" evidence="1">
    <name>pBC453</name>
</geneLocation>
<dbReference type="EMBL" id="CP090643">
    <property type="protein sequence ID" value="WFN23588.1"/>
    <property type="molecule type" value="Genomic_DNA"/>
</dbReference>
<keyword evidence="1" id="KW-0614">Plasmid</keyword>
<geneLocation type="plasmid" evidence="2 3">
    <name>unnamed1</name>
</geneLocation>
<reference evidence="1" key="2">
    <citation type="journal article" date="2017" name="Genome Announc.">
        <title>High-Quality Draft Genome Sequence of Burkholderia contaminans CH-1, a Gram-Negative Bacterium That Metabolizes 2-Azahypoxanthine, a Plant Growth-Regulating Compound.</title>
        <authorList>
            <person name="Choi J.-H."/>
            <person name="Sugiura H."/>
            <person name="Moriuchi R."/>
            <person name="Kawagishi H."/>
            <person name="Dohra H."/>
        </authorList>
    </citation>
    <scope>NUCLEOTIDE SEQUENCE</scope>
    <source>
        <strain evidence="1">CH-1</strain>
        <plasmid evidence="1">pBC453</plasmid>
    </source>
</reference>
<reference evidence="2 3" key="3">
    <citation type="submission" date="2021-12" db="EMBL/GenBank/DDBJ databases">
        <title>Genomic and phenotypic characterization of three Burkholderia contaminans isolates recovered from different sources.</title>
        <authorList>
            <person name="Lopez De Volder A."/>
            <person name="Fan Y."/>
            <person name="Nunvar J."/>
            <person name="Herrera T."/>
            <person name="Timp W."/>
            <person name="Degrossi J."/>
        </authorList>
    </citation>
    <scope>NUCLEOTIDE SEQUENCE [LARGE SCALE GENOMIC DNA]</scope>
    <source>
        <strain evidence="2 3">LMG 23361</strain>
        <plasmid evidence="2 3">unnamed1</plasmid>
    </source>
</reference>
<accession>A0A250LLB6</accession>
<gene>
    <name evidence="1" type="ORF">BCCH1_78310</name>
    <name evidence="2" type="ORF">LXE91_39320</name>
</gene>
<dbReference type="RefSeq" id="WP_046543682.1">
    <property type="nucleotide sequence ID" value="NZ_AP018360.1"/>
</dbReference>
<reference evidence="1" key="1">
    <citation type="journal article" date="2016" name="Biosci. Biotechnol. Biochem.">
        <title>Bioconversion of AHX to AOH by resting cells of Burkholderia contaminans CH-1.</title>
        <authorList>
            <person name="Choi J.H."/>
            <person name="Kikuchi A."/>
            <person name="Pumkaeo P."/>
            <person name="Hirai H."/>
            <person name="Tokuyama S."/>
            <person name="Kawagishi H."/>
        </authorList>
    </citation>
    <scope>NUCLEOTIDE SEQUENCE</scope>
    <source>
        <strain evidence="1">CH-1</strain>
        <plasmid evidence="1">pBC453</plasmid>
    </source>
</reference>
<sequence length="230" mass="25791">MTRVHLDVRSLSLLKSHTTTQLPGVRYGHRLEAIAQSLGFYTWSSFTHHLKSLSDDAPAARIIDIFEMRARLVEMGYVKEAVAPLSFENLEDDVHFMCDIDGLVASRMASFRRLLNAEKNLMPRTTAVARMAYAKMTAERSDSHDSLRIPVLDVLRDMGIVSQYRCEFGPNDVDHAISELTDLRAQLADRRGETTVSVFSSVLVPAADPDFLHYTFNPTFFAQAKVALVG</sequence>
<dbReference type="EMBL" id="AP018360">
    <property type="protein sequence ID" value="BBA45320.1"/>
    <property type="molecule type" value="Genomic_DNA"/>
</dbReference>
<proteinExistence type="predicted"/>
<dbReference type="Proteomes" id="UP001220209">
    <property type="component" value="Plasmid unnamed1"/>
</dbReference>
<evidence type="ECO:0000313" key="2">
    <source>
        <dbReference type="EMBL" id="WFN23588.1"/>
    </source>
</evidence>
<protein>
    <submittedName>
        <fullName evidence="1">Uncharacterized protein</fullName>
    </submittedName>
</protein>
<organism evidence="1">
    <name type="scientific">Burkholderia contaminans</name>
    <dbReference type="NCBI Taxonomy" id="488447"/>
    <lineage>
        <taxon>Bacteria</taxon>
        <taxon>Pseudomonadati</taxon>
        <taxon>Pseudomonadota</taxon>
        <taxon>Betaproteobacteria</taxon>
        <taxon>Burkholderiales</taxon>
        <taxon>Burkholderiaceae</taxon>
        <taxon>Burkholderia</taxon>
        <taxon>Burkholderia cepacia complex</taxon>
    </lineage>
</organism>
<dbReference type="AlphaFoldDB" id="A0A250LLB6"/>
<evidence type="ECO:0000313" key="3">
    <source>
        <dbReference type="Proteomes" id="UP001220209"/>
    </source>
</evidence>